<feature type="transmembrane region" description="Helical" evidence="1">
    <location>
        <begin position="131"/>
        <end position="158"/>
    </location>
</feature>
<sequence length="178" mass="19331">MNMARALLCIVLTTLLLYLVGLFSIAFGLLPGWWPSIGAFVTSAITFVLVQLEAASRNEQGLPSPFPNARRVAVWRAVRLSLALSLLSFVALAATSGPYGVPEDGNRIFAPRDVYQLNNHGKKTEVSRARYVLVGAAFALAWHAAAIAFSLLQLYVVLAGELPPYFQRTERPTRGDGA</sequence>
<evidence type="ECO:0000313" key="2">
    <source>
        <dbReference type="EMBL" id="AWM39152.1"/>
    </source>
</evidence>
<name>A0A2Z3H496_9BACT</name>
<dbReference type="AlphaFoldDB" id="A0A2Z3H496"/>
<feature type="transmembrane region" description="Helical" evidence="1">
    <location>
        <begin position="32"/>
        <end position="52"/>
    </location>
</feature>
<gene>
    <name evidence="2" type="ORF">C1280_20630</name>
</gene>
<keyword evidence="3" id="KW-1185">Reference proteome</keyword>
<keyword evidence="1" id="KW-1133">Transmembrane helix</keyword>
<dbReference type="Proteomes" id="UP000245802">
    <property type="component" value="Chromosome"/>
</dbReference>
<accession>A0A2Z3H496</accession>
<protein>
    <submittedName>
        <fullName evidence="2">Uncharacterized protein</fullName>
    </submittedName>
</protein>
<dbReference type="KEGG" id="gog:C1280_20630"/>
<keyword evidence="1" id="KW-0472">Membrane</keyword>
<evidence type="ECO:0000313" key="3">
    <source>
        <dbReference type="Proteomes" id="UP000245802"/>
    </source>
</evidence>
<feature type="transmembrane region" description="Helical" evidence="1">
    <location>
        <begin position="73"/>
        <end position="94"/>
    </location>
</feature>
<dbReference type="EMBL" id="CP025958">
    <property type="protein sequence ID" value="AWM39152.1"/>
    <property type="molecule type" value="Genomic_DNA"/>
</dbReference>
<evidence type="ECO:0000256" key="1">
    <source>
        <dbReference type="SAM" id="Phobius"/>
    </source>
</evidence>
<organism evidence="2 3">
    <name type="scientific">Gemmata obscuriglobus</name>
    <dbReference type="NCBI Taxonomy" id="114"/>
    <lineage>
        <taxon>Bacteria</taxon>
        <taxon>Pseudomonadati</taxon>
        <taxon>Planctomycetota</taxon>
        <taxon>Planctomycetia</taxon>
        <taxon>Gemmatales</taxon>
        <taxon>Gemmataceae</taxon>
        <taxon>Gemmata</taxon>
    </lineage>
</organism>
<reference evidence="2 3" key="1">
    <citation type="submission" date="2018-01" db="EMBL/GenBank/DDBJ databases">
        <title>G. obscuriglobus.</title>
        <authorList>
            <person name="Franke J."/>
            <person name="Blomberg W."/>
            <person name="Selmecki A."/>
        </authorList>
    </citation>
    <scope>NUCLEOTIDE SEQUENCE [LARGE SCALE GENOMIC DNA]</scope>
    <source>
        <strain evidence="2 3">DSM 5831</strain>
    </source>
</reference>
<proteinExistence type="predicted"/>
<keyword evidence="1" id="KW-0812">Transmembrane</keyword>